<feature type="compositionally biased region" description="Pro residues" evidence="1">
    <location>
        <begin position="2022"/>
        <end position="2034"/>
    </location>
</feature>
<feature type="region of interest" description="Disordered" evidence="1">
    <location>
        <begin position="1316"/>
        <end position="1373"/>
    </location>
</feature>
<feature type="region of interest" description="Disordered" evidence="1">
    <location>
        <begin position="123"/>
        <end position="144"/>
    </location>
</feature>
<feature type="compositionally biased region" description="Pro residues" evidence="1">
    <location>
        <begin position="2075"/>
        <end position="2087"/>
    </location>
</feature>
<evidence type="ECO:0000256" key="1">
    <source>
        <dbReference type="SAM" id="MobiDB-lite"/>
    </source>
</evidence>
<feature type="compositionally biased region" description="Polar residues" evidence="1">
    <location>
        <begin position="1594"/>
        <end position="1607"/>
    </location>
</feature>
<dbReference type="EMBL" id="CDMZ01000070">
    <property type="protein sequence ID" value="CEM05895.1"/>
    <property type="molecule type" value="Genomic_DNA"/>
</dbReference>
<sequence length="2211" mass="238572">MLARCRNHQESGPTGGDDKTFSDRNPESLPSHSQYTQAAVNGTLFGTDTVASEIRAHDLRTFATRLKSVGSLQTDGDLFKLPQTHGCGDADADKDNKGGTTPCCTVCIRSFVLSALLSFTDLHRGGPQHPPQKETLEASTDADPDISEIITTLRDLPLDDQRRLFFQAASRPPCPLVLSSPSLLQGGDGTKGQGMTGSASTRAENEPSSVVEKPKDKEKSRGFGTNLNLNTKRDGINNDKYNTERSRCALSCLRWLQERAGLQMNVSLSSSVESEEKISMKEKDRDNDKKRNIASARLEGTLMGAISSDHLPVVVSCVSRMHSSFSFSLSGTKKSGDLSVSSWRDGVSVLLEVAEAVQSPLSAKFLKAFLRVTATEKEGEGKGKERASTAVKGEGGMSRLDDVASLSTKAGWGSGSGMGNDKEGDRDRERDREQWHVKTGGGVVPLPECSASTMNRSSFPFSFGSLRSSSPSLSRSLRSLTPPIEEAGEAENCQRAYAGGRDSAETLNFFAPSLVKALRESSVMPFPPSADEASLLSAVVAGRDVLFISCDARPSAHLVASLVLQKLLDGTAPEPPTPPKFLSKQKKVLPVTTVFPPLRPGLSKLDQAIAEKSAFCSIVTKGFRRAAALRSCLEAAFDAGVRGALQQGGVRCGWPIAALESCPREAFVVLRPGTGGGGQEGTTQNKNPNMARRHRIAILVLDYEFLSDTELMDPLVVPPDTQNVMSISASACPFLLPFNADTQIVVLRRKSCSWVKGFMEAVGRRKEEWLEDRAEGFVSIESRGPAPYFSPASSVTSDCPETSLSCWARLSDWAKEKLQSVHMGGGGELHRSERMEGGDEMEYLSSSEWSRLVGELGRVAAADDLDWLTIFRRRLNFDDRLRVCHSLSVSPADVGLLQSCVKEGDRPGMLDAILRGVGARASLKGEIGEFLRFAGLLTEEDSDSPAEAGGSSGVWCAVVVPFQILWGGAEVDNPVAVEWVREECEGWGGMCERSFSLTDMTMGSLCLPEGTDLDGHAMTSVMSRMSPGAFLACVAARAKSVAFLEALGAAGVLFSLSERELKEGLPWLDDHSRLLLHSPARILQVVDKEGEEEYEGEKEDEEDGEGKEGDGDEEEGRNSARGTEGEWRVVGMKNGKPKPSRFALSRSKAVTAAARDSRALLRVAMEFGAIAGPADLQWSVIGVVRLLCQPGMELETGRGFVSDFCRHLVISICRTGRLWILQHLCETDSLPLEASTMVRCVAEKNFEQMTLGQMAVCIAAENGQRPIVEWMLGSGLCSWHRAIDTHARRCTVDPTCWLEGDELEYVSPKRFCTGVTPRKGKVKKEGQGEEGSGEGGGTEAKDSKATSAKKEIERPTSFSQTQQQQQQQQSKGEAVQVAQPKILLPPSLSLWARLESEFGVSPFTVSSLLADDKEKQKLAVEAVGRWAKRDSELESFFSSSGMSIKGYVCPVRNRLLKGAAEVGNVGVLSWVVLKKKVSLVGPHASFTKLYGLEENLVVDETQLILICALEFSQKIFAEKLRMICGITPWTPESASRLRKNLLASGKKRLLSHLCAYCPQLGVASAHEEPLPPSPTSSTSFPPLAFCRPKAASQTLWKAKNPSPNTEAQTEKQNLEITGGGRRTGGERRPLHPSEPSLTQSLFDKEERFPAPQNSPISSFAEPLRHMDLMSSGSQKVEEENDNIPLRTHHQPPLLSPAMTPSMGGPPPSPISPAASPLRSPGATSQQNALALAFSSLSSNTPAEKEKETRPPPRKVSFLSLAPYAERDQVDRRAVNSLSNAQQRERERAEAEAEERRKTAEVRASLEAAFSAFGGNDWTIPVDNPQPPTQSPTDMIPLPKEPPALCPARHPDPSFRSPGAGPFGALTEQPVNPLPMFPTLLSPDSQRSSSNANVPCRFPPLRESPRLQPQHSPKPLPVSPVMPPPGFEKSIWTLDDHNPVPVIVAQCVCTGSEREFTSLRSCALALGINEGTVGRALQGTMGSVSGYEFFTRVQQTHKDQTHTGVGGGFTKPPNPSPDLYTTTPPPGLSPAPPPGLYSGPRPGMKLSAPPSIHQAPPPRMNPTSPPGMNAMGMNHAPPPGLFPTPPPRVNQNLGPRVSPNPPPSIWNPQRGLFPTPSTHLQRQQYPLNAGGRLESVCEDGGEMGCHSARLQGGNLPPVGSPPIPLASPVGGGGGLGARGGGSNASFAFSLGVGFGRNQSWGRDEDMWREREM</sequence>
<dbReference type="VEuPathDB" id="CryptoDB:Cvel_14769"/>
<feature type="compositionally biased region" description="Basic and acidic residues" evidence="1">
    <location>
        <begin position="16"/>
        <end position="26"/>
    </location>
</feature>
<feature type="region of interest" description="Disordered" evidence="1">
    <location>
        <begin position="377"/>
        <end position="448"/>
    </location>
</feature>
<feature type="compositionally biased region" description="Gly residues" evidence="1">
    <location>
        <begin position="1329"/>
        <end position="1338"/>
    </location>
</feature>
<evidence type="ECO:0000313" key="2">
    <source>
        <dbReference type="EMBL" id="CEM05895.1"/>
    </source>
</evidence>
<reference evidence="2" key="1">
    <citation type="submission" date="2014-11" db="EMBL/GenBank/DDBJ databases">
        <authorList>
            <person name="Otto D Thomas"/>
            <person name="Naeem Raeece"/>
        </authorList>
    </citation>
    <scope>NUCLEOTIDE SEQUENCE</scope>
</reference>
<feature type="compositionally biased region" description="Polar residues" evidence="1">
    <location>
        <begin position="198"/>
        <end position="208"/>
    </location>
</feature>
<proteinExistence type="predicted"/>
<feature type="region of interest" description="Disordered" evidence="1">
    <location>
        <begin position="1769"/>
        <end position="1799"/>
    </location>
</feature>
<feature type="compositionally biased region" description="Polar residues" evidence="1">
    <location>
        <begin position="1881"/>
        <end position="1892"/>
    </location>
</feature>
<feature type="compositionally biased region" description="Low complexity" evidence="1">
    <location>
        <begin position="1711"/>
        <end position="1726"/>
    </location>
</feature>
<feature type="compositionally biased region" description="Basic and acidic residues" evidence="1">
    <location>
        <begin position="212"/>
        <end position="221"/>
    </location>
</feature>
<feature type="compositionally biased region" description="Basic and acidic residues" evidence="1">
    <location>
        <begin position="1782"/>
        <end position="1799"/>
    </location>
</feature>
<feature type="region of interest" description="Disordered" evidence="1">
    <location>
        <begin position="1684"/>
        <end position="1726"/>
    </location>
</feature>
<feature type="compositionally biased region" description="Pro residues" evidence="1">
    <location>
        <begin position="2054"/>
        <end position="2064"/>
    </location>
</feature>
<accession>A0A0G4F2G7</accession>
<organism evidence="2">
    <name type="scientific">Chromera velia CCMP2878</name>
    <dbReference type="NCBI Taxonomy" id="1169474"/>
    <lineage>
        <taxon>Eukaryota</taxon>
        <taxon>Sar</taxon>
        <taxon>Alveolata</taxon>
        <taxon>Colpodellida</taxon>
        <taxon>Chromeraceae</taxon>
        <taxon>Chromera</taxon>
    </lineage>
</organism>
<name>A0A0G4F2G7_9ALVE</name>
<gene>
    <name evidence="2" type="ORF">Cvel_14769</name>
</gene>
<feature type="compositionally biased region" description="Low complexity" evidence="1">
    <location>
        <begin position="1360"/>
        <end position="1369"/>
    </location>
</feature>
<feature type="compositionally biased region" description="Acidic residues" evidence="1">
    <location>
        <begin position="1089"/>
        <end position="1115"/>
    </location>
</feature>
<protein>
    <submittedName>
        <fullName evidence="2">Uncharacterized protein</fullName>
    </submittedName>
</protein>
<feature type="region of interest" description="Disordered" evidence="1">
    <location>
        <begin position="177"/>
        <end position="231"/>
    </location>
</feature>
<feature type="compositionally biased region" description="Basic and acidic residues" evidence="1">
    <location>
        <begin position="420"/>
        <end position="436"/>
    </location>
</feature>
<feature type="region of interest" description="Disordered" evidence="1">
    <location>
        <begin position="1594"/>
        <end position="1637"/>
    </location>
</feature>
<feature type="region of interest" description="Disordered" evidence="1">
    <location>
        <begin position="1997"/>
        <end position="2117"/>
    </location>
</feature>
<feature type="compositionally biased region" description="Gly residues" evidence="1">
    <location>
        <begin position="186"/>
        <end position="195"/>
    </location>
</feature>
<feature type="compositionally biased region" description="Basic and acidic residues" evidence="1">
    <location>
        <begin position="377"/>
        <end position="387"/>
    </location>
</feature>
<feature type="region of interest" description="Disordered" evidence="1">
    <location>
        <begin position="1"/>
        <end position="33"/>
    </location>
</feature>
<feature type="compositionally biased region" description="Basic and acidic residues" evidence="1">
    <location>
        <begin position="1339"/>
        <end position="1354"/>
    </location>
</feature>
<feature type="region of interest" description="Disordered" evidence="1">
    <location>
        <begin position="1876"/>
        <end position="1919"/>
    </location>
</feature>
<feature type="region of interest" description="Disordered" evidence="1">
    <location>
        <begin position="1086"/>
        <end position="1132"/>
    </location>
</feature>